<feature type="region of interest" description="Disordered" evidence="1">
    <location>
        <begin position="190"/>
        <end position="233"/>
    </location>
</feature>
<accession>A0A1X2GNN2</accession>
<reference evidence="2 3" key="1">
    <citation type="submission" date="2016-07" db="EMBL/GenBank/DDBJ databases">
        <title>Pervasive Adenine N6-methylation of Active Genes in Fungi.</title>
        <authorList>
            <consortium name="DOE Joint Genome Institute"/>
            <person name="Mondo S.J."/>
            <person name="Dannebaum R.O."/>
            <person name="Kuo R.C."/>
            <person name="Labutti K."/>
            <person name="Haridas S."/>
            <person name="Kuo A."/>
            <person name="Salamov A."/>
            <person name="Ahrendt S.R."/>
            <person name="Lipzen A."/>
            <person name="Sullivan W."/>
            <person name="Andreopoulos W.B."/>
            <person name="Clum A."/>
            <person name="Lindquist E."/>
            <person name="Daum C."/>
            <person name="Ramamoorthy G.K."/>
            <person name="Gryganskyi A."/>
            <person name="Culley D."/>
            <person name="Magnuson J.K."/>
            <person name="James T.Y."/>
            <person name="O'Malley M.A."/>
            <person name="Stajich J.E."/>
            <person name="Spatafora J.W."/>
            <person name="Visel A."/>
            <person name="Grigoriev I.V."/>
        </authorList>
    </citation>
    <scope>NUCLEOTIDE SEQUENCE [LARGE SCALE GENOMIC DNA]</scope>
    <source>
        <strain evidence="2 3">NRRL 3301</strain>
    </source>
</reference>
<comment type="caution">
    <text evidence="2">The sequence shown here is derived from an EMBL/GenBank/DDBJ whole genome shotgun (WGS) entry which is preliminary data.</text>
</comment>
<keyword evidence="3" id="KW-1185">Reference proteome</keyword>
<feature type="compositionally biased region" description="Polar residues" evidence="1">
    <location>
        <begin position="214"/>
        <end position="228"/>
    </location>
</feature>
<evidence type="ECO:0000313" key="2">
    <source>
        <dbReference type="EMBL" id="ORX58131.1"/>
    </source>
</evidence>
<dbReference type="STRING" id="101127.A0A1X2GNN2"/>
<feature type="compositionally biased region" description="Polar residues" evidence="1">
    <location>
        <begin position="190"/>
        <end position="206"/>
    </location>
</feature>
<dbReference type="EMBL" id="MCGT01000007">
    <property type="protein sequence ID" value="ORX58131.1"/>
    <property type="molecule type" value="Genomic_DNA"/>
</dbReference>
<evidence type="ECO:0000256" key="1">
    <source>
        <dbReference type="SAM" id="MobiDB-lite"/>
    </source>
</evidence>
<dbReference type="AlphaFoldDB" id="A0A1X2GNN2"/>
<name>A0A1X2GNN2_9FUNG</name>
<evidence type="ECO:0000313" key="3">
    <source>
        <dbReference type="Proteomes" id="UP000242146"/>
    </source>
</evidence>
<organism evidence="2 3">
    <name type="scientific">Hesseltinella vesiculosa</name>
    <dbReference type="NCBI Taxonomy" id="101127"/>
    <lineage>
        <taxon>Eukaryota</taxon>
        <taxon>Fungi</taxon>
        <taxon>Fungi incertae sedis</taxon>
        <taxon>Mucoromycota</taxon>
        <taxon>Mucoromycotina</taxon>
        <taxon>Mucoromycetes</taxon>
        <taxon>Mucorales</taxon>
        <taxon>Cunninghamellaceae</taxon>
        <taxon>Hesseltinella</taxon>
    </lineage>
</organism>
<gene>
    <name evidence="2" type="ORF">DM01DRAFT_325163</name>
</gene>
<sequence length="355" mass="39650">MEPTESEKIAIRKKLFWLYLEEDGSDPDMFFPPDTPLNSPKLYTRRRHHLKTKYRRMVDRLAQQQSASLRTLLNEFASTIQPELLPTPEVPTPRLLTGTDIPQSQMDLLAKFCNGETLPSPPSSSARDPNVLYLGLNQDPVKLQYQQEQEAIWNELLKGKLEEFALQAKVIELDHQASLAALEQARILSQSKPADAQPSTATRLNPSTPPSPNVRLQNTAGPSTTTTELAPPKSLPYRTATPLLFKKYLTTIGKLGTMKIATTNYFACNFSKNDKFLAETILLGRCDLFEQIARSKLGAQFENEGQPILVTIDNGGSNTLVSMQHRQYGELRIGTLKSIRAALNNPPLHPTSKLS</sequence>
<proteinExistence type="predicted"/>
<dbReference type="Proteomes" id="UP000242146">
    <property type="component" value="Unassembled WGS sequence"/>
</dbReference>
<dbReference type="OrthoDB" id="2288039at2759"/>
<protein>
    <submittedName>
        <fullName evidence="2">Uncharacterized protein</fullName>
    </submittedName>
</protein>